<dbReference type="PANTHER" id="PTHR12056:SF2">
    <property type="entry name" value="GEO11084P1"/>
    <property type="match status" value="1"/>
</dbReference>
<evidence type="ECO:0008006" key="8">
    <source>
        <dbReference type="Google" id="ProtNLM"/>
    </source>
</evidence>
<keyword evidence="2" id="KW-0479">Metal-binding</keyword>
<evidence type="ECO:0000256" key="3">
    <source>
        <dbReference type="ARBA" id="ARBA00022833"/>
    </source>
</evidence>
<dbReference type="PANTHER" id="PTHR12056">
    <property type="entry name" value="DNA-DIRECTED RNA POLYMERASES I, II, AND III"/>
    <property type="match status" value="1"/>
</dbReference>
<dbReference type="GO" id="GO:0003677">
    <property type="term" value="F:DNA binding"/>
    <property type="evidence" value="ECO:0007669"/>
    <property type="project" value="InterPro"/>
</dbReference>
<evidence type="ECO:0000313" key="7">
    <source>
        <dbReference type="Proteomes" id="UP001162131"/>
    </source>
</evidence>
<comment type="caution">
    <text evidence="6">The sequence shown here is derived from an EMBL/GenBank/DDBJ whole genome shotgun (WGS) entry which is preliminary data.</text>
</comment>
<dbReference type="EMBL" id="CAJZBQ010000058">
    <property type="protein sequence ID" value="CAG9334273.1"/>
    <property type="molecule type" value="Genomic_DNA"/>
</dbReference>
<keyword evidence="7" id="KW-1185">Reference proteome</keyword>
<evidence type="ECO:0000256" key="4">
    <source>
        <dbReference type="ARBA" id="ARBA00023242"/>
    </source>
</evidence>
<dbReference type="GO" id="GO:0005666">
    <property type="term" value="C:RNA polymerase III complex"/>
    <property type="evidence" value="ECO:0007669"/>
    <property type="project" value="TreeGrafter"/>
</dbReference>
<dbReference type="Pfam" id="PF03604">
    <property type="entry name" value="Zn_ribbon_RPAB4"/>
    <property type="match status" value="1"/>
</dbReference>
<dbReference type="InterPro" id="IPR029040">
    <property type="entry name" value="RPABC4/Spt4"/>
</dbReference>
<dbReference type="InterPro" id="IPR006591">
    <property type="entry name" value="RNAP_P/RPABC4"/>
</dbReference>
<dbReference type="GO" id="GO:0008270">
    <property type="term" value="F:zinc ion binding"/>
    <property type="evidence" value="ECO:0007669"/>
    <property type="project" value="InterPro"/>
</dbReference>
<dbReference type="GO" id="GO:0005736">
    <property type="term" value="C:RNA polymerase I complex"/>
    <property type="evidence" value="ECO:0007669"/>
    <property type="project" value="TreeGrafter"/>
</dbReference>
<keyword evidence="4" id="KW-0539">Nucleus</keyword>
<evidence type="ECO:0000256" key="1">
    <source>
        <dbReference type="ARBA" id="ARBA00004123"/>
    </source>
</evidence>
<keyword evidence="3" id="KW-0862">Zinc</keyword>
<dbReference type="Gene3D" id="2.20.28.30">
    <property type="entry name" value="RNA polymerase ii, chain L"/>
    <property type="match status" value="1"/>
</dbReference>
<reference evidence="6" key="1">
    <citation type="submission" date="2021-09" db="EMBL/GenBank/DDBJ databases">
        <authorList>
            <consortium name="AG Swart"/>
            <person name="Singh M."/>
            <person name="Singh A."/>
            <person name="Seah K."/>
            <person name="Emmerich C."/>
        </authorList>
    </citation>
    <scope>NUCLEOTIDE SEQUENCE</scope>
    <source>
        <strain evidence="6">ATCC30299</strain>
    </source>
</reference>
<gene>
    <name evidence="6" type="ORF">BSTOLATCC_MIC60892</name>
</gene>
<dbReference type="Proteomes" id="UP001162131">
    <property type="component" value="Unassembled WGS sequence"/>
</dbReference>
<dbReference type="InterPro" id="IPR039747">
    <property type="entry name" value="RPABC4"/>
</dbReference>
<dbReference type="SMART" id="SM00659">
    <property type="entry name" value="RPOLCX"/>
    <property type="match status" value="1"/>
</dbReference>
<proteinExistence type="inferred from homology"/>
<dbReference type="GO" id="GO:0003899">
    <property type="term" value="F:DNA-directed RNA polymerase activity"/>
    <property type="evidence" value="ECO:0007669"/>
    <property type="project" value="InterPro"/>
</dbReference>
<accession>A0AAU9KA28</accession>
<organism evidence="6 7">
    <name type="scientific">Blepharisma stoltei</name>
    <dbReference type="NCBI Taxonomy" id="1481888"/>
    <lineage>
        <taxon>Eukaryota</taxon>
        <taxon>Sar</taxon>
        <taxon>Alveolata</taxon>
        <taxon>Ciliophora</taxon>
        <taxon>Postciliodesmatophora</taxon>
        <taxon>Heterotrichea</taxon>
        <taxon>Heterotrichida</taxon>
        <taxon>Blepharismidae</taxon>
        <taxon>Blepharisma</taxon>
    </lineage>
</organism>
<dbReference type="GO" id="GO:0006351">
    <property type="term" value="P:DNA-templated transcription"/>
    <property type="evidence" value="ECO:0007669"/>
    <property type="project" value="InterPro"/>
</dbReference>
<dbReference type="SUPFAM" id="SSF63393">
    <property type="entry name" value="RNA polymerase subunits"/>
    <property type="match status" value="1"/>
</dbReference>
<comment type="similarity">
    <text evidence="5">Belongs to the archaeal Rpo12/eukaryotic RPC10 RNA polymerase subunit family.</text>
</comment>
<dbReference type="AlphaFoldDB" id="A0AAU9KA28"/>
<name>A0AAU9KA28_9CILI</name>
<evidence type="ECO:0000313" key="6">
    <source>
        <dbReference type="EMBL" id="CAG9334273.1"/>
    </source>
</evidence>
<comment type="subcellular location">
    <subcellularLocation>
        <location evidence="1">Nucleus</location>
    </subcellularLocation>
</comment>
<evidence type="ECO:0000256" key="2">
    <source>
        <dbReference type="ARBA" id="ARBA00022723"/>
    </source>
</evidence>
<evidence type="ECO:0000256" key="5">
    <source>
        <dbReference type="ARBA" id="ARBA00025770"/>
    </source>
</evidence>
<sequence length="66" mass="7738">MDESLLSRQNEPSSYTVMNVKPVSYICGWCGKENEFKSKDELRCIGCGYRIFYKKRLAEGMQYEAR</sequence>
<protein>
    <recommendedName>
        <fullName evidence="8">DNA-directed RNA polymerases I, II, and III subunit RPABC4</fullName>
    </recommendedName>
</protein>
<dbReference type="GO" id="GO:0005665">
    <property type="term" value="C:RNA polymerase II, core complex"/>
    <property type="evidence" value="ECO:0007669"/>
    <property type="project" value="TreeGrafter"/>
</dbReference>